<organism evidence="1 2">
    <name type="scientific">Mycobacterium colombiense</name>
    <dbReference type="NCBI Taxonomy" id="339268"/>
    <lineage>
        <taxon>Bacteria</taxon>
        <taxon>Bacillati</taxon>
        <taxon>Actinomycetota</taxon>
        <taxon>Actinomycetes</taxon>
        <taxon>Mycobacteriales</taxon>
        <taxon>Mycobacteriaceae</taxon>
        <taxon>Mycobacterium</taxon>
        <taxon>Mycobacterium avium complex (MAC)</taxon>
    </lineage>
</organism>
<reference evidence="1 2" key="1">
    <citation type="submission" date="2018-06" db="EMBL/GenBank/DDBJ databases">
        <title>NTM in soil in Japan.</title>
        <authorList>
            <person name="Ohya K."/>
        </authorList>
    </citation>
    <scope>NUCLEOTIDE SEQUENCE [LARGE SCALE GENOMIC DNA]</scope>
    <source>
        <strain evidence="1 2">GF28</strain>
    </source>
</reference>
<dbReference type="OrthoDB" id="4204242at2"/>
<dbReference type="AlphaFoldDB" id="A0A329LJL8"/>
<evidence type="ECO:0000313" key="2">
    <source>
        <dbReference type="Proteomes" id="UP000250915"/>
    </source>
</evidence>
<proteinExistence type="predicted"/>
<dbReference type="EMBL" id="QMEV01000040">
    <property type="protein sequence ID" value="RAV08144.1"/>
    <property type="molecule type" value="Genomic_DNA"/>
</dbReference>
<dbReference type="Proteomes" id="UP000250915">
    <property type="component" value="Unassembled WGS sequence"/>
</dbReference>
<evidence type="ECO:0000313" key="1">
    <source>
        <dbReference type="EMBL" id="RAV08144.1"/>
    </source>
</evidence>
<protein>
    <submittedName>
        <fullName evidence="1">Uncharacterized protein</fullName>
    </submittedName>
</protein>
<gene>
    <name evidence="1" type="ORF">DQP57_17510</name>
</gene>
<sequence length="88" mass="10264">MHPHWDSEADPAPSVEQLETVERLNKYWMTAGMVPLTAGPQFLGQHANRPALKFALHAYRQRFFDDDYLIEVPLDPLRQRIRDGDDFL</sequence>
<comment type="caution">
    <text evidence="1">The sequence shown here is derived from an EMBL/GenBank/DDBJ whole genome shotgun (WGS) entry which is preliminary data.</text>
</comment>
<dbReference type="RefSeq" id="WP_064893758.1">
    <property type="nucleotide sequence ID" value="NZ_QMEV01000040.1"/>
</dbReference>
<name>A0A329LJL8_9MYCO</name>
<accession>A0A329LJL8</accession>